<dbReference type="CDD" id="cd03382">
    <property type="entry name" value="PAP2_dolichyldiphosphatase"/>
    <property type="match status" value="1"/>
</dbReference>
<feature type="domain" description="Phosphatidic acid phosphatase type 2/haloperoxidase" evidence="7">
    <location>
        <begin position="50"/>
        <end position="170"/>
    </location>
</feature>
<evidence type="ECO:0000256" key="6">
    <source>
        <dbReference type="SAM" id="Phobius"/>
    </source>
</evidence>
<organism evidence="8 9">
    <name type="scientific">Boletus reticuloceps</name>
    <dbReference type="NCBI Taxonomy" id="495285"/>
    <lineage>
        <taxon>Eukaryota</taxon>
        <taxon>Fungi</taxon>
        <taxon>Dikarya</taxon>
        <taxon>Basidiomycota</taxon>
        <taxon>Agaricomycotina</taxon>
        <taxon>Agaricomycetes</taxon>
        <taxon>Agaricomycetidae</taxon>
        <taxon>Boletales</taxon>
        <taxon>Boletineae</taxon>
        <taxon>Boletaceae</taxon>
        <taxon>Boletoideae</taxon>
        <taxon>Boletus</taxon>
    </lineage>
</organism>
<accession>A0A8I2Z2P5</accession>
<reference evidence="8" key="1">
    <citation type="submission" date="2021-03" db="EMBL/GenBank/DDBJ databases">
        <title>Evolutionary innovations through gain and loss of genes in the ectomycorrhizal Boletales.</title>
        <authorList>
            <person name="Wu G."/>
            <person name="Miyauchi S."/>
            <person name="Morin E."/>
            <person name="Yang Z.-L."/>
            <person name="Xu J."/>
            <person name="Martin F.M."/>
        </authorList>
    </citation>
    <scope>NUCLEOTIDE SEQUENCE</scope>
    <source>
        <strain evidence="8">BR01</strain>
    </source>
</reference>
<keyword evidence="2 6" id="KW-0812">Transmembrane</keyword>
<evidence type="ECO:0000256" key="1">
    <source>
        <dbReference type="ARBA" id="ARBA00004141"/>
    </source>
</evidence>
<evidence type="ECO:0000313" key="9">
    <source>
        <dbReference type="Proteomes" id="UP000683000"/>
    </source>
</evidence>
<gene>
    <name evidence="8" type="ORF">JVT61DRAFT_321</name>
</gene>
<dbReference type="Proteomes" id="UP000683000">
    <property type="component" value="Unassembled WGS sequence"/>
</dbReference>
<evidence type="ECO:0000256" key="4">
    <source>
        <dbReference type="ARBA" id="ARBA00022989"/>
    </source>
</evidence>
<feature type="transmembrane region" description="Helical" evidence="6">
    <location>
        <begin position="155"/>
        <end position="172"/>
    </location>
</feature>
<dbReference type="EMBL" id="JAGFBS010000001">
    <property type="protein sequence ID" value="KAG6381718.1"/>
    <property type="molecule type" value="Genomic_DNA"/>
</dbReference>
<evidence type="ECO:0000313" key="8">
    <source>
        <dbReference type="EMBL" id="KAG6381718.1"/>
    </source>
</evidence>
<dbReference type="GO" id="GO:0016020">
    <property type="term" value="C:membrane"/>
    <property type="evidence" value="ECO:0007669"/>
    <property type="project" value="UniProtKB-SubCell"/>
</dbReference>
<dbReference type="GO" id="GO:0042392">
    <property type="term" value="F:sphingosine-1-phosphate phosphatase activity"/>
    <property type="evidence" value="ECO:0007669"/>
    <property type="project" value="TreeGrafter"/>
</dbReference>
<dbReference type="InterPro" id="IPR000326">
    <property type="entry name" value="PAP2/HPO"/>
</dbReference>
<keyword evidence="9" id="KW-1185">Reference proteome</keyword>
<feature type="transmembrane region" description="Helical" evidence="6">
    <location>
        <begin position="20"/>
        <end position="43"/>
    </location>
</feature>
<dbReference type="SUPFAM" id="SSF48317">
    <property type="entry name" value="Acid phosphatase/Vanadium-dependent haloperoxidase"/>
    <property type="match status" value="1"/>
</dbReference>
<dbReference type="UniPathway" id="UPA00378"/>
<dbReference type="PANTHER" id="PTHR14969">
    <property type="entry name" value="SPHINGOSINE-1-PHOSPHATE PHOSPHOHYDROLASE"/>
    <property type="match status" value="1"/>
</dbReference>
<keyword evidence="5 6" id="KW-0472">Membrane</keyword>
<feature type="transmembrane region" description="Helical" evidence="6">
    <location>
        <begin position="127"/>
        <end position="149"/>
    </location>
</feature>
<dbReference type="OrthoDB" id="302705at2759"/>
<dbReference type="InterPro" id="IPR036938">
    <property type="entry name" value="PAP2/HPO_sf"/>
</dbReference>
<protein>
    <recommendedName>
        <fullName evidence="7">Phosphatidic acid phosphatase type 2/haloperoxidase domain-containing protein</fullName>
    </recommendedName>
</protein>
<evidence type="ECO:0000256" key="5">
    <source>
        <dbReference type="ARBA" id="ARBA00023136"/>
    </source>
</evidence>
<dbReference type="AlphaFoldDB" id="A0A8I2Z2P5"/>
<proteinExistence type="predicted"/>
<evidence type="ECO:0000256" key="3">
    <source>
        <dbReference type="ARBA" id="ARBA00022801"/>
    </source>
</evidence>
<dbReference type="InterPro" id="IPR039667">
    <property type="entry name" value="Dolichyldiphosphatase_PAP2"/>
</dbReference>
<evidence type="ECO:0000259" key="7">
    <source>
        <dbReference type="SMART" id="SM00014"/>
    </source>
</evidence>
<name>A0A8I2Z2P5_9AGAM</name>
<comment type="subcellular location">
    <subcellularLocation>
        <location evidence="1">Membrane</location>
        <topology evidence="1">Multi-pass membrane protein</topology>
    </subcellularLocation>
</comment>
<dbReference type="Gene3D" id="1.20.144.10">
    <property type="entry name" value="Phosphatidic acid phosphatase type 2/haloperoxidase"/>
    <property type="match status" value="1"/>
</dbReference>
<evidence type="ECO:0000256" key="2">
    <source>
        <dbReference type="ARBA" id="ARBA00022692"/>
    </source>
</evidence>
<keyword evidence="3" id="KW-0378">Hydrolase</keyword>
<dbReference type="PANTHER" id="PTHR14969:SF13">
    <property type="entry name" value="AT30094P"/>
    <property type="match status" value="1"/>
</dbReference>
<sequence>MTTRISLDLTHVLYDASSDTSLVLALFTLSPILIMPAYAALAVQTRELTIINMWAGQFASEAFNWVLKHIVKEERPNGSNVHLNGYGFPSSHSQYMGYFGAFLTCHMYFRHRFASCGYPLLDQAFRIIVYLVIVSWVALVAYSRLNLLYHTSHQVIWGVGIGIGLGVVHYVLTELLPYSRPLSIFGRARAGILAHPVATWIQIRDGWVVWNDGGRGTEWKRWKTAYDERRTRVLQKRVD</sequence>
<dbReference type="Pfam" id="PF01569">
    <property type="entry name" value="PAP2"/>
    <property type="match status" value="1"/>
</dbReference>
<keyword evidence="4 6" id="KW-1133">Transmembrane helix</keyword>
<dbReference type="SMART" id="SM00014">
    <property type="entry name" value="acidPPc"/>
    <property type="match status" value="1"/>
</dbReference>
<comment type="caution">
    <text evidence="8">The sequence shown here is derived from an EMBL/GenBank/DDBJ whole genome shotgun (WGS) entry which is preliminary data.</text>
</comment>